<evidence type="ECO:0000259" key="2">
    <source>
        <dbReference type="Pfam" id="PF21028"/>
    </source>
</evidence>
<dbReference type="AlphaFoldDB" id="D5BNZ1"/>
<organism evidence="3 4">
    <name type="scientific">Puniceispirillum marinum (strain IMCC1322)</name>
    <dbReference type="NCBI Taxonomy" id="488538"/>
    <lineage>
        <taxon>Bacteria</taxon>
        <taxon>Pseudomonadati</taxon>
        <taxon>Pseudomonadota</taxon>
        <taxon>Alphaproteobacteria</taxon>
        <taxon>Candidatus Puniceispirillales</taxon>
        <taxon>Candidatus Puniceispirillaceae</taxon>
        <taxon>Candidatus Puniceispirillum</taxon>
    </lineage>
</organism>
<feature type="domain" description="DUF1285" evidence="2">
    <location>
        <begin position="81"/>
        <end position="171"/>
    </location>
</feature>
<dbReference type="eggNOG" id="COG3816">
    <property type="taxonomic scope" value="Bacteria"/>
</dbReference>
<dbReference type="InterPro" id="IPR010707">
    <property type="entry name" value="DUF1285"/>
</dbReference>
<evidence type="ECO:0008006" key="5">
    <source>
        <dbReference type="Google" id="ProtNLM"/>
    </source>
</evidence>
<dbReference type="Gene3D" id="3.10.540.10">
    <property type="entry name" value="duf1285 like domain"/>
    <property type="match status" value="1"/>
</dbReference>
<dbReference type="Pfam" id="PF21028">
    <property type="entry name" value="DUF1285_C"/>
    <property type="match status" value="1"/>
</dbReference>
<reference evidence="3 4" key="1">
    <citation type="journal article" date="2010" name="J. Bacteriol.">
        <title>Complete genome sequence of "Candidatus Puniceispirillum marinum" IMCC1322, a representative of the SAR116 clade in the Alphaproteobacteria.</title>
        <authorList>
            <person name="Oh H.M."/>
            <person name="Kwon K.K."/>
            <person name="Kang I."/>
            <person name="Kang S.G."/>
            <person name="Lee J.H."/>
            <person name="Kim S.J."/>
            <person name="Cho J.C."/>
        </authorList>
    </citation>
    <scope>NUCLEOTIDE SEQUENCE [LARGE SCALE GENOMIC DNA]</scope>
    <source>
        <strain evidence="3 4">IMCC1322</strain>
    </source>
</reference>
<dbReference type="Gene3D" id="2.30.270.10">
    <property type="entry name" value="duf1285 protein"/>
    <property type="match status" value="1"/>
</dbReference>
<dbReference type="InterPro" id="IPR023361">
    <property type="entry name" value="DUF1285_beta_roll_sf"/>
</dbReference>
<evidence type="ECO:0000259" key="1">
    <source>
        <dbReference type="Pfam" id="PF06938"/>
    </source>
</evidence>
<keyword evidence="4" id="KW-1185">Reference proteome</keyword>
<dbReference type="InterPro" id="IPR048341">
    <property type="entry name" value="DUF1285_N"/>
</dbReference>
<evidence type="ECO:0000313" key="4">
    <source>
        <dbReference type="Proteomes" id="UP000007460"/>
    </source>
</evidence>
<name>D5BNZ1_PUNMI</name>
<dbReference type="RefSeq" id="WP_013047052.1">
    <property type="nucleotide sequence ID" value="NC_014010.1"/>
</dbReference>
<dbReference type="KEGG" id="apb:SAR116_2182"/>
<dbReference type="STRING" id="488538.SAR116_2182"/>
<dbReference type="EMBL" id="CP001751">
    <property type="protein sequence ID" value="ADE40425.1"/>
    <property type="molecule type" value="Genomic_DNA"/>
</dbReference>
<accession>D5BNZ1</accession>
<sequence length="173" mass="19259">MSKNAPDSGKIKKPLENINRLTPQQFDIHIASDGSWFHEGGLIGRPALVRLFASVLHRHDDGTFWLVTPAERGQITVEDAPFIGVALTVTGEGVDRELRLTTNIGDTVLIDRDHALRMQTGDDHEGRPYVRIRDQLDAKLSRPVFYELAALAEPDENGRLGVWSAGCFFPLMD</sequence>
<dbReference type="Proteomes" id="UP000007460">
    <property type="component" value="Chromosome"/>
</dbReference>
<protein>
    <recommendedName>
        <fullName evidence="5">DUF1285 domain-containing protein</fullName>
    </recommendedName>
</protein>
<dbReference type="PIRSF" id="PIRSF029557">
    <property type="entry name" value="UCP029557"/>
    <property type="match status" value="1"/>
</dbReference>
<feature type="domain" description="DUF1285" evidence="1">
    <location>
        <begin position="23"/>
        <end position="80"/>
    </location>
</feature>
<dbReference type="Pfam" id="PF06938">
    <property type="entry name" value="DUF1285_N"/>
    <property type="match status" value="1"/>
</dbReference>
<gene>
    <name evidence="3" type="ordered locus">SAR116_2182</name>
</gene>
<proteinExistence type="predicted"/>
<dbReference type="OrthoDB" id="3078366at2"/>
<evidence type="ECO:0000313" key="3">
    <source>
        <dbReference type="EMBL" id="ADE40425.1"/>
    </source>
</evidence>
<dbReference type="InterPro" id="IPR048342">
    <property type="entry name" value="DUF1285_C"/>
</dbReference>
<dbReference type="HOGENOM" id="CLU_096796_2_0_5"/>